<reference evidence="1 2" key="1">
    <citation type="submission" date="2016-07" db="EMBL/GenBank/DDBJ databases">
        <title>Pervasive Adenine N6-methylation of Active Genes in Fungi.</title>
        <authorList>
            <consortium name="DOE Joint Genome Institute"/>
            <person name="Mondo S.J."/>
            <person name="Dannebaum R.O."/>
            <person name="Kuo R.C."/>
            <person name="Labutti K."/>
            <person name="Haridas S."/>
            <person name="Kuo A."/>
            <person name="Salamov A."/>
            <person name="Ahrendt S.R."/>
            <person name="Lipzen A."/>
            <person name="Sullivan W."/>
            <person name="Andreopoulos W.B."/>
            <person name="Clum A."/>
            <person name="Lindquist E."/>
            <person name="Daum C."/>
            <person name="Ramamoorthy G.K."/>
            <person name="Gryganskyi A."/>
            <person name="Culley D."/>
            <person name="Magnuson J.K."/>
            <person name="James T.Y."/>
            <person name="O'Malley M.A."/>
            <person name="Stajich J.E."/>
            <person name="Spatafora J.W."/>
            <person name="Visel A."/>
            <person name="Grigoriev I.V."/>
        </authorList>
    </citation>
    <scope>NUCLEOTIDE SEQUENCE [LARGE SCALE GENOMIC DNA]</scope>
    <source>
        <strain evidence="1 2">NRRL 3116</strain>
    </source>
</reference>
<dbReference type="GeneID" id="33568634"/>
<protein>
    <submittedName>
        <fullName evidence="1">Uncharacterized protein</fullName>
    </submittedName>
</protein>
<dbReference type="EMBL" id="MCFF01000040">
    <property type="protein sequence ID" value="ORZ07783.1"/>
    <property type="molecule type" value="Genomic_DNA"/>
</dbReference>
<proteinExistence type="predicted"/>
<dbReference type="AlphaFoldDB" id="A0A1Y2GF72"/>
<dbReference type="RefSeq" id="XP_021878149.1">
    <property type="nucleotide sequence ID" value="XM_022026791.1"/>
</dbReference>
<dbReference type="InParanoid" id="A0A1Y2GF72"/>
<evidence type="ECO:0000313" key="2">
    <source>
        <dbReference type="Proteomes" id="UP000193648"/>
    </source>
</evidence>
<gene>
    <name evidence="1" type="ORF">BCR41DRAFT_373541</name>
</gene>
<keyword evidence="2" id="KW-1185">Reference proteome</keyword>
<sequence length="188" mass="21529">MDWRKSWIEQRYRPTSRRNTVKCVISGSMVNLLANRSAQVISLKSVIQLTKWVPLDDEELNEDPSLTIASLHQPRVSFSAVSRDALQQADYTLKFMHYEPEAYDSLERLSLWKCVDMFTSIASLHPTCQCGRMVSSNVKGYVRRQELQSHEALTKHINDCILKIDASMSRDGSVKPIEILSSRIEVNL</sequence>
<evidence type="ECO:0000313" key="1">
    <source>
        <dbReference type="EMBL" id="ORZ07783.1"/>
    </source>
</evidence>
<comment type="caution">
    <text evidence="1">The sequence shown here is derived from an EMBL/GenBank/DDBJ whole genome shotgun (WGS) entry which is preliminary data.</text>
</comment>
<dbReference type="Proteomes" id="UP000193648">
    <property type="component" value="Unassembled WGS sequence"/>
</dbReference>
<name>A0A1Y2GF72_9FUNG</name>
<organism evidence="1 2">
    <name type="scientific">Lobosporangium transversale</name>
    <dbReference type="NCBI Taxonomy" id="64571"/>
    <lineage>
        <taxon>Eukaryota</taxon>
        <taxon>Fungi</taxon>
        <taxon>Fungi incertae sedis</taxon>
        <taxon>Mucoromycota</taxon>
        <taxon>Mortierellomycotina</taxon>
        <taxon>Mortierellomycetes</taxon>
        <taxon>Mortierellales</taxon>
        <taxon>Mortierellaceae</taxon>
        <taxon>Lobosporangium</taxon>
    </lineage>
</organism>
<accession>A0A1Y2GF72</accession>